<keyword evidence="2" id="KW-1185">Reference proteome</keyword>
<dbReference type="Proteomes" id="UP000318717">
    <property type="component" value="Unassembled WGS sequence"/>
</dbReference>
<accession>A0A4Y3HQT9</accession>
<organism evidence="1 2">
    <name type="scientific">Vibrio inusitatus NBRC 102082</name>
    <dbReference type="NCBI Taxonomy" id="1219070"/>
    <lineage>
        <taxon>Bacteria</taxon>
        <taxon>Pseudomonadati</taxon>
        <taxon>Pseudomonadota</taxon>
        <taxon>Gammaproteobacteria</taxon>
        <taxon>Vibrionales</taxon>
        <taxon>Vibrionaceae</taxon>
        <taxon>Vibrio</taxon>
    </lineage>
</organism>
<evidence type="ECO:0000313" key="2">
    <source>
        <dbReference type="Proteomes" id="UP000318717"/>
    </source>
</evidence>
<dbReference type="OrthoDB" id="9811869at2"/>
<protein>
    <submittedName>
        <fullName evidence="1">Uncharacterized protein</fullName>
    </submittedName>
</protein>
<dbReference type="RefSeq" id="WP_141343646.1">
    <property type="nucleotide sequence ID" value="NZ_BJLF01000001.1"/>
</dbReference>
<sequence>MKRNEQFKYLGAESIPIQWQWQWQWGRIIEGVPVLQVHMSDRHSIDDQSLVKLTGTDWQRTNKNGSINLGHRERLQHIEMIKQGPNGYCFFDDDSYRPKKIFQRSSIKYHL</sequence>
<dbReference type="EMBL" id="BJLF01000001">
    <property type="protein sequence ID" value="GEA49271.1"/>
    <property type="molecule type" value="Genomic_DNA"/>
</dbReference>
<proteinExistence type="predicted"/>
<evidence type="ECO:0000313" key="1">
    <source>
        <dbReference type="EMBL" id="GEA49271.1"/>
    </source>
</evidence>
<name>A0A4Y3HQT9_9VIBR</name>
<comment type="caution">
    <text evidence="1">The sequence shown here is derived from an EMBL/GenBank/DDBJ whole genome shotgun (WGS) entry which is preliminary data.</text>
</comment>
<reference evidence="1 2" key="1">
    <citation type="submission" date="2019-06" db="EMBL/GenBank/DDBJ databases">
        <title>Whole genome shotgun sequence of Vibrio inusitatus NBRC 102082.</title>
        <authorList>
            <person name="Hosoyama A."/>
            <person name="Uohara A."/>
            <person name="Ohji S."/>
            <person name="Ichikawa N."/>
        </authorList>
    </citation>
    <scope>NUCLEOTIDE SEQUENCE [LARGE SCALE GENOMIC DNA]</scope>
    <source>
        <strain evidence="1 2">NBRC 102082</strain>
    </source>
</reference>
<dbReference type="AlphaFoldDB" id="A0A4Y3HQT9"/>
<gene>
    <name evidence="1" type="ORF">VIN01S_00750</name>
</gene>